<gene>
    <name evidence="2" type="ORF">TSUD_198510</name>
</gene>
<dbReference type="GO" id="GO:0003729">
    <property type="term" value="F:mRNA binding"/>
    <property type="evidence" value="ECO:0007669"/>
    <property type="project" value="InterPro"/>
</dbReference>
<dbReference type="GO" id="GO:0003727">
    <property type="term" value="F:single-stranded RNA binding"/>
    <property type="evidence" value="ECO:0007669"/>
    <property type="project" value="TreeGrafter"/>
</dbReference>
<dbReference type="OrthoDB" id="541719at2759"/>
<dbReference type="PANTHER" id="PTHR44917">
    <property type="entry name" value="PROTEIN HIGH CHLOROPHYLL FLUORESCENT 107"/>
    <property type="match status" value="1"/>
</dbReference>
<sequence>MNSIPSPPSATLFTQSKNPNHLFKFNLKVPILPFHSSSSNLTTPCCTLRDSTSSVLDKNAPTSEQSTLNYIPPKDSNFEGTLVVRRPVKEFSGQNSDEKEEQDNYETEEEEPKASSIDAGLTKFAKKMPMFEPGRVESDSEEKPLTVNLDLALYKAKCLCYWPEDGRPYVALGKVFSKQSKTSQAREVYEKGCQATQGENAYIWQLQL</sequence>
<dbReference type="GO" id="GO:0006417">
    <property type="term" value="P:regulation of translation"/>
    <property type="evidence" value="ECO:0007669"/>
    <property type="project" value="TreeGrafter"/>
</dbReference>
<evidence type="ECO:0000313" key="3">
    <source>
        <dbReference type="Proteomes" id="UP000242715"/>
    </source>
</evidence>
<dbReference type="GO" id="GO:0006397">
    <property type="term" value="P:mRNA processing"/>
    <property type="evidence" value="ECO:0007669"/>
    <property type="project" value="InterPro"/>
</dbReference>
<keyword evidence="3" id="KW-1185">Reference proteome</keyword>
<evidence type="ECO:0000256" key="1">
    <source>
        <dbReference type="SAM" id="MobiDB-lite"/>
    </source>
</evidence>
<dbReference type="AlphaFoldDB" id="A0A2Z6NSG2"/>
<feature type="region of interest" description="Disordered" evidence="1">
    <location>
        <begin position="51"/>
        <end position="72"/>
    </location>
</feature>
<proteinExistence type="predicted"/>
<name>A0A2Z6NSG2_TRISU</name>
<protein>
    <submittedName>
        <fullName evidence="2">Uncharacterized protein</fullName>
    </submittedName>
</protein>
<feature type="compositionally biased region" description="Acidic residues" evidence="1">
    <location>
        <begin position="98"/>
        <end position="111"/>
    </location>
</feature>
<reference evidence="3" key="1">
    <citation type="journal article" date="2017" name="Front. Plant Sci.">
        <title>Climate Clever Clovers: New Paradigm to Reduce the Environmental Footprint of Ruminants by Breeding Low Methanogenic Forages Utilizing Haplotype Variation.</title>
        <authorList>
            <person name="Kaur P."/>
            <person name="Appels R."/>
            <person name="Bayer P.E."/>
            <person name="Keeble-Gagnere G."/>
            <person name="Wang J."/>
            <person name="Hirakawa H."/>
            <person name="Shirasawa K."/>
            <person name="Vercoe P."/>
            <person name="Stefanova K."/>
            <person name="Durmic Z."/>
            <person name="Nichols P."/>
            <person name="Revell C."/>
            <person name="Isobe S.N."/>
            <person name="Edwards D."/>
            <person name="Erskine W."/>
        </authorList>
    </citation>
    <scope>NUCLEOTIDE SEQUENCE [LARGE SCALE GENOMIC DNA]</scope>
    <source>
        <strain evidence="3">cv. Daliak</strain>
    </source>
</reference>
<organism evidence="2 3">
    <name type="scientific">Trifolium subterraneum</name>
    <name type="common">Subterranean clover</name>
    <dbReference type="NCBI Taxonomy" id="3900"/>
    <lineage>
        <taxon>Eukaryota</taxon>
        <taxon>Viridiplantae</taxon>
        <taxon>Streptophyta</taxon>
        <taxon>Embryophyta</taxon>
        <taxon>Tracheophyta</taxon>
        <taxon>Spermatophyta</taxon>
        <taxon>Magnoliopsida</taxon>
        <taxon>eudicotyledons</taxon>
        <taxon>Gunneridae</taxon>
        <taxon>Pentapetalae</taxon>
        <taxon>rosids</taxon>
        <taxon>fabids</taxon>
        <taxon>Fabales</taxon>
        <taxon>Fabaceae</taxon>
        <taxon>Papilionoideae</taxon>
        <taxon>50 kb inversion clade</taxon>
        <taxon>NPAAA clade</taxon>
        <taxon>Hologalegina</taxon>
        <taxon>IRL clade</taxon>
        <taxon>Trifolieae</taxon>
        <taxon>Trifolium</taxon>
    </lineage>
</organism>
<dbReference type="InterPro" id="IPR044624">
    <property type="entry name" value="Mbb1-like"/>
</dbReference>
<dbReference type="Proteomes" id="UP000242715">
    <property type="component" value="Unassembled WGS sequence"/>
</dbReference>
<dbReference type="GO" id="GO:0009507">
    <property type="term" value="C:chloroplast"/>
    <property type="evidence" value="ECO:0007669"/>
    <property type="project" value="TreeGrafter"/>
</dbReference>
<accession>A0A2Z6NSG2</accession>
<feature type="region of interest" description="Disordered" evidence="1">
    <location>
        <begin position="87"/>
        <end position="116"/>
    </location>
</feature>
<dbReference type="EMBL" id="DF974096">
    <property type="protein sequence ID" value="GAU45063.1"/>
    <property type="molecule type" value="Genomic_DNA"/>
</dbReference>
<feature type="compositionally biased region" description="Polar residues" evidence="1">
    <location>
        <begin position="51"/>
        <end position="69"/>
    </location>
</feature>
<evidence type="ECO:0000313" key="2">
    <source>
        <dbReference type="EMBL" id="GAU45063.1"/>
    </source>
</evidence>
<dbReference type="PANTHER" id="PTHR44917:SF1">
    <property type="entry name" value="PROTEIN HIGH CHLOROPHYLL FLUORESCENT 107"/>
    <property type="match status" value="1"/>
</dbReference>